<feature type="domain" description="Pectinesterase catalytic" evidence="12">
    <location>
        <begin position="34"/>
        <end position="324"/>
    </location>
</feature>
<dbReference type="InterPro" id="IPR012334">
    <property type="entry name" value="Pectin_lyas_fold"/>
</dbReference>
<evidence type="ECO:0000256" key="10">
    <source>
        <dbReference type="ARBA" id="ARBA00057335"/>
    </source>
</evidence>
<dbReference type="PANTHER" id="PTHR31321:SF85">
    <property type="entry name" value="PECTINESTERASE CATALYTIC DOMAIN-CONTAINING PROTEIN"/>
    <property type="match status" value="1"/>
</dbReference>
<comment type="function">
    <text evidence="10">Acts in the modification of cell walls via demethylesterification of cell wall pectin.</text>
</comment>
<sequence>MKSLIVSVILALLFFLNGLDARKYGLLDKVSTTIVVDKNGKGKFTTVQQAIDSIPSNNSVWTRIHLNHGIYVEKVEIKKPYIILEGDLNHPPVIAFGDAGSVVDSPTFKLNADNFVARNIVFKNTYDRLLPSKLDGGGYNTTWAPAAAIAGDKASFYHCSFISLQDTLTDAKGRHYFYDCQLSGAIDFIWGNGQSIYEKCQIKSLASKLGHQRAGFITAQGRENADETSGFVFKNCHVTGSSPINLGRAFAKYARVLFAGTTMDNIITPQGWDAAWSKGSENLISFSEANCSGPGANMSKRIKWEKKLSDQEVNDLTSLAYINQDGWIEKQTRYISP</sequence>
<evidence type="ECO:0000259" key="12">
    <source>
        <dbReference type="Pfam" id="PF01095"/>
    </source>
</evidence>
<evidence type="ECO:0000256" key="3">
    <source>
        <dbReference type="ARBA" id="ARBA00008891"/>
    </source>
</evidence>
<dbReference type="AlphaFoldDB" id="A0AAW1W6B5"/>
<dbReference type="InterPro" id="IPR011050">
    <property type="entry name" value="Pectin_lyase_fold/virulence"/>
</dbReference>
<evidence type="ECO:0000256" key="6">
    <source>
        <dbReference type="ARBA" id="ARBA00022801"/>
    </source>
</evidence>
<keyword evidence="6" id="KW-0378">Hydrolase</keyword>
<feature type="chain" id="PRO_5043407852" description="pectinesterase" evidence="11">
    <location>
        <begin position="22"/>
        <end position="337"/>
    </location>
</feature>
<dbReference type="Gene3D" id="2.160.20.10">
    <property type="entry name" value="Single-stranded right-handed beta-helix, Pectin lyase-like"/>
    <property type="match status" value="1"/>
</dbReference>
<dbReference type="Proteomes" id="UP001457282">
    <property type="component" value="Unassembled WGS sequence"/>
</dbReference>
<evidence type="ECO:0000256" key="11">
    <source>
        <dbReference type="SAM" id="SignalP"/>
    </source>
</evidence>
<feature type="signal peptide" evidence="11">
    <location>
        <begin position="1"/>
        <end position="21"/>
    </location>
</feature>
<accession>A0AAW1W6B5</accession>
<keyword evidence="8" id="KW-0325">Glycoprotein</keyword>
<evidence type="ECO:0000313" key="13">
    <source>
        <dbReference type="EMBL" id="KAK9919977.1"/>
    </source>
</evidence>
<proteinExistence type="inferred from homology"/>
<gene>
    <name evidence="13" type="ORF">M0R45_028547</name>
</gene>
<protein>
    <recommendedName>
        <fullName evidence="4">pectinesterase</fullName>
        <ecNumber evidence="4">3.1.1.11</ecNumber>
    </recommendedName>
</protein>
<evidence type="ECO:0000256" key="1">
    <source>
        <dbReference type="ARBA" id="ARBA00004191"/>
    </source>
</evidence>
<dbReference type="GO" id="GO:0045490">
    <property type="term" value="P:pectin catabolic process"/>
    <property type="evidence" value="ECO:0007669"/>
    <property type="project" value="TreeGrafter"/>
</dbReference>
<keyword evidence="11" id="KW-0732">Signal</keyword>
<dbReference type="PANTHER" id="PTHR31321">
    <property type="entry name" value="ACYL-COA THIOESTER HYDROLASE YBHC-RELATED"/>
    <property type="match status" value="1"/>
</dbReference>
<dbReference type="SUPFAM" id="SSF51126">
    <property type="entry name" value="Pectin lyase-like"/>
    <property type="match status" value="1"/>
</dbReference>
<dbReference type="Pfam" id="PF01095">
    <property type="entry name" value="Pectinesterase"/>
    <property type="match status" value="1"/>
</dbReference>
<keyword evidence="7" id="KW-0063">Aspartyl esterase</keyword>
<reference evidence="13 14" key="1">
    <citation type="journal article" date="2023" name="G3 (Bethesda)">
        <title>A chromosome-length genome assembly and annotation of blackberry (Rubus argutus, cv. 'Hillquist').</title>
        <authorList>
            <person name="Bruna T."/>
            <person name="Aryal R."/>
            <person name="Dudchenko O."/>
            <person name="Sargent D.J."/>
            <person name="Mead D."/>
            <person name="Buti M."/>
            <person name="Cavallini A."/>
            <person name="Hytonen T."/>
            <person name="Andres J."/>
            <person name="Pham M."/>
            <person name="Weisz D."/>
            <person name="Mascagni F."/>
            <person name="Usai G."/>
            <person name="Natali L."/>
            <person name="Bassil N."/>
            <person name="Fernandez G.E."/>
            <person name="Lomsadze A."/>
            <person name="Armour M."/>
            <person name="Olukolu B."/>
            <person name="Poorten T."/>
            <person name="Britton C."/>
            <person name="Davik J."/>
            <person name="Ashrafi H."/>
            <person name="Aiden E.L."/>
            <person name="Borodovsky M."/>
            <person name="Worthington M."/>
        </authorList>
    </citation>
    <scope>NUCLEOTIDE SEQUENCE [LARGE SCALE GENOMIC DNA]</scope>
    <source>
        <strain evidence="13">PI 553951</strain>
    </source>
</reference>
<evidence type="ECO:0000256" key="9">
    <source>
        <dbReference type="ARBA" id="ARBA00047928"/>
    </source>
</evidence>
<evidence type="ECO:0000256" key="8">
    <source>
        <dbReference type="ARBA" id="ARBA00023180"/>
    </source>
</evidence>
<keyword evidence="5" id="KW-0964">Secreted</keyword>
<evidence type="ECO:0000256" key="4">
    <source>
        <dbReference type="ARBA" id="ARBA00013229"/>
    </source>
</evidence>
<dbReference type="EMBL" id="JBEDUW010000006">
    <property type="protein sequence ID" value="KAK9919977.1"/>
    <property type="molecule type" value="Genomic_DNA"/>
</dbReference>
<comment type="caution">
    <text evidence="13">The sequence shown here is derived from an EMBL/GenBank/DDBJ whole genome shotgun (WGS) entry which is preliminary data.</text>
</comment>
<dbReference type="InterPro" id="IPR000070">
    <property type="entry name" value="Pectinesterase_cat"/>
</dbReference>
<dbReference type="GO" id="GO:0042545">
    <property type="term" value="P:cell wall modification"/>
    <property type="evidence" value="ECO:0007669"/>
    <property type="project" value="InterPro"/>
</dbReference>
<organism evidence="13 14">
    <name type="scientific">Rubus argutus</name>
    <name type="common">Southern blackberry</name>
    <dbReference type="NCBI Taxonomy" id="59490"/>
    <lineage>
        <taxon>Eukaryota</taxon>
        <taxon>Viridiplantae</taxon>
        <taxon>Streptophyta</taxon>
        <taxon>Embryophyta</taxon>
        <taxon>Tracheophyta</taxon>
        <taxon>Spermatophyta</taxon>
        <taxon>Magnoliopsida</taxon>
        <taxon>eudicotyledons</taxon>
        <taxon>Gunneridae</taxon>
        <taxon>Pentapetalae</taxon>
        <taxon>rosids</taxon>
        <taxon>fabids</taxon>
        <taxon>Rosales</taxon>
        <taxon>Rosaceae</taxon>
        <taxon>Rosoideae</taxon>
        <taxon>Rosoideae incertae sedis</taxon>
        <taxon>Rubus</taxon>
    </lineage>
</organism>
<keyword evidence="14" id="KW-1185">Reference proteome</keyword>
<comment type="catalytic activity">
    <reaction evidence="9">
        <text>[(1-&gt;4)-alpha-D-galacturonosyl methyl ester](n) + n H2O = [(1-&gt;4)-alpha-D-galacturonosyl](n) + n methanol + n H(+)</text>
        <dbReference type="Rhea" id="RHEA:22380"/>
        <dbReference type="Rhea" id="RHEA-COMP:14570"/>
        <dbReference type="Rhea" id="RHEA-COMP:14573"/>
        <dbReference type="ChEBI" id="CHEBI:15377"/>
        <dbReference type="ChEBI" id="CHEBI:15378"/>
        <dbReference type="ChEBI" id="CHEBI:17790"/>
        <dbReference type="ChEBI" id="CHEBI:140522"/>
        <dbReference type="ChEBI" id="CHEBI:140523"/>
        <dbReference type="EC" id="3.1.1.11"/>
    </reaction>
</comment>
<dbReference type="GO" id="GO:0030599">
    <property type="term" value="F:pectinesterase activity"/>
    <property type="evidence" value="ECO:0007669"/>
    <property type="project" value="UniProtKB-EC"/>
</dbReference>
<dbReference type="EC" id="3.1.1.11" evidence="4"/>
<name>A0AAW1W6B5_RUBAR</name>
<evidence type="ECO:0000256" key="5">
    <source>
        <dbReference type="ARBA" id="ARBA00022512"/>
    </source>
</evidence>
<comment type="similarity">
    <text evidence="3">Belongs to the pectinesterase family.</text>
</comment>
<dbReference type="FunFam" id="2.160.20.10:FF:000013">
    <property type="entry name" value="Pectinesterase"/>
    <property type="match status" value="1"/>
</dbReference>
<keyword evidence="5" id="KW-0134">Cell wall</keyword>
<comment type="pathway">
    <text evidence="2">Glycan metabolism; pectin degradation; 2-dehydro-3-deoxy-D-gluconate from pectin: step 1/5.</text>
</comment>
<comment type="subcellular location">
    <subcellularLocation>
        <location evidence="1">Secreted</location>
        <location evidence="1">Cell wall</location>
    </subcellularLocation>
</comment>
<evidence type="ECO:0000256" key="7">
    <source>
        <dbReference type="ARBA" id="ARBA00023085"/>
    </source>
</evidence>
<evidence type="ECO:0000256" key="2">
    <source>
        <dbReference type="ARBA" id="ARBA00005184"/>
    </source>
</evidence>
<evidence type="ECO:0000313" key="14">
    <source>
        <dbReference type="Proteomes" id="UP001457282"/>
    </source>
</evidence>